<feature type="region of interest" description="Disordered" evidence="1">
    <location>
        <begin position="155"/>
        <end position="215"/>
    </location>
</feature>
<evidence type="ECO:0000256" key="1">
    <source>
        <dbReference type="SAM" id="MobiDB-lite"/>
    </source>
</evidence>
<gene>
    <name evidence="2" type="ORF">PYX00_000587</name>
</gene>
<feature type="compositionally biased region" description="Basic and acidic residues" evidence="1">
    <location>
        <begin position="1"/>
        <end position="10"/>
    </location>
</feature>
<reference evidence="2" key="1">
    <citation type="journal article" date="2024" name="Gigascience">
        <title>Chromosome-level genome of the poultry shaft louse Menopon gallinae provides insight into the host-switching and adaptive evolution of parasitic lice.</title>
        <authorList>
            <person name="Xu Y."/>
            <person name="Ma L."/>
            <person name="Liu S."/>
            <person name="Liang Y."/>
            <person name="Liu Q."/>
            <person name="He Z."/>
            <person name="Tian L."/>
            <person name="Duan Y."/>
            <person name="Cai W."/>
            <person name="Li H."/>
            <person name="Song F."/>
        </authorList>
    </citation>
    <scope>NUCLEOTIDE SEQUENCE</scope>
    <source>
        <strain evidence="2">Cailab_2023a</strain>
    </source>
</reference>
<proteinExistence type="predicted"/>
<dbReference type="AlphaFoldDB" id="A0AAW2IAM0"/>
<organism evidence="2">
    <name type="scientific">Menopon gallinae</name>
    <name type="common">poultry shaft louse</name>
    <dbReference type="NCBI Taxonomy" id="328185"/>
    <lineage>
        <taxon>Eukaryota</taxon>
        <taxon>Metazoa</taxon>
        <taxon>Ecdysozoa</taxon>
        <taxon>Arthropoda</taxon>
        <taxon>Hexapoda</taxon>
        <taxon>Insecta</taxon>
        <taxon>Pterygota</taxon>
        <taxon>Neoptera</taxon>
        <taxon>Paraneoptera</taxon>
        <taxon>Psocodea</taxon>
        <taxon>Troctomorpha</taxon>
        <taxon>Phthiraptera</taxon>
        <taxon>Amblycera</taxon>
        <taxon>Menoponidae</taxon>
        <taxon>Menopon</taxon>
    </lineage>
</organism>
<accession>A0AAW2IAM0</accession>
<dbReference type="EMBL" id="JARGDH010000001">
    <property type="protein sequence ID" value="KAL0278908.1"/>
    <property type="molecule type" value="Genomic_DNA"/>
</dbReference>
<feature type="compositionally biased region" description="Basic and acidic residues" evidence="1">
    <location>
        <begin position="204"/>
        <end position="215"/>
    </location>
</feature>
<sequence>MPCPDDKGQEKGAGQAQGSSPPEARGDGAEAVSEPRGSYRSWLPKNGSVSRQHGVWGKAPQQWQHQPEIEEAEDVFCSFFLETGTRGILKDEWLQQCIENLILSCRACRRNNAATGSHRIIHCRDKKATGEVLEDGGGGLCLAESLTSTDVHRRRGRLREEGLSTTAEFTTGRSTSASPAAPKRSRKSASARGRVRSRVSSPRGGEEGRYDSKEP</sequence>
<comment type="caution">
    <text evidence="2">The sequence shown here is derived from an EMBL/GenBank/DDBJ whole genome shotgun (WGS) entry which is preliminary data.</text>
</comment>
<name>A0AAW2IAM0_9NEOP</name>
<feature type="compositionally biased region" description="Low complexity" evidence="1">
    <location>
        <begin position="173"/>
        <end position="182"/>
    </location>
</feature>
<feature type="region of interest" description="Disordered" evidence="1">
    <location>
        <begin position="1"/>
        <end position="45"/>
    </location>
</feature>
<evidence type="ECO:0000313" key="2">
    <source>
        <dbReference type="EMBL" id="KAL0278908.1"/>
    </source>
</evidence>
<protein>
    <submittedName>
        <fullName evidence="2">Uncharacterized protein</fullName>
    </submittedName>
</protein>
<feature type="compositionally biased region" description="Basic residues" evidence="1">
    <location>
        <begin position="183"/>
        <end position="197"/>
    </location>
</feature>